<keyword evidence="6" id="KW-0349">Heme</keyword>
<protein>
    <recommendedName>
        <fullName evidence="4">Cytochrome bc1 complex cytochrome b subunit</fullName>
        <ecNumber evidence="3">7.1.1.8</ecNumber>
    </recommendedName>
    <alternativeName>
        <fullName evidence="14">Cytochrome bc1 reductase complex subunit QcrB</fullName>
    </alternativeName>
</protein>
<dbReference type="RefSeq" id="WP_237339840.1">
    <property type="nucleotide sequence ID" value="NZ_BAABCM010000027.1"/>
</dbReference>
<dbReference type="SUPFAM" id="SSF81342">
    <property type="entry name" value="Transmembrane di-heme cytochromes"/>
    <property type="match status" value="1"/>
</dbReference>
<comment type="caution">
    <text evidence="17">The sequence shown here is derived from an EMBL/GenBank/DDBJ whole genome shotgun (WGS) entry which is preliminary data.</text>
</comment>
<dbReference type="Pfam" id="PF00032">
    <property type="entry name" value="Cytochrom_B_C"/>
    <property type="match status" value="1"/>
</dbReference>
<evidence type="ECO:0000256" key="11">
    <source>
        <dbReference type="ARBA" id="ARBA00023004"/>
    </source>
</evidence>
<keyword evidence="7 15" id="KW-0812">Transmembrane</keyword>
<dbReference type="InterPro" id="IPR005797">
    <property type="entry name" value="Cyt_b/b6_N"/>
</dbReference>
<dbReference type="InterPro" id="IPR036150">
    <property type="entry name" value="Cyt_b/b6_C_sf"/>
</dbReference>
<evidence type="ECO:0000256" key="4">
    <source>
        <dbReference type="ARBA" id="ARBA00016116"/>
    </source>
</evidence>
<evidence type="ECO:0000256" key="13">
    <source>
        <dbReference type="ARBA" id="ARBA00029351"/>
    </source>
</evidence>
<evidence type="ECO:0000259" key="16">
    <source>
        <dbReference type="PROSITE" id="PS51002"/>
    </source>
</evidence>
<feature type="transmembrane region" description="Helical" evidence="15">
    <location>
        <begin position="60"/>
        <end position="83"/>
    </location>
</feature>
<evidence type="ECO:0000256" key="1">
    <source>
        <dbReference type="ARBA" id="ARBA00001971"/>
    </source>
</evidence>
<evidence type="ECO:0000256" key="6">
    <source>
        <dbReference type="ARBA" id="ARBA00022617"/>
    </source>
</evidence>
<organism evidence="17 18">
    <name type="scientific">Amycolatopsis tucumanensis</name>
    <dbReference type="NCBI Taxonomy" id="401106"/>
    <lineage>
        <taxon>Bacteria</taxon>
        <taxon>Bacillati</taxon>
        <taxon>Actinomycetota</taxon>
        <taxon>Actinomycetes</taxon>
        <taxon>Pseudonocardiales</taxon>
        <taxon>Pseudonocardiaceae</taxon>
        <taxon>Amycolatopsis</taxon>
    </lineage>
</organism>
<comment type="catalytic activity">
    <reaction evidence="13">
        <text>a quinol + 2 Fe(III)-[cytochrome c](out) = a quinone + 2 Fe(II)-[cytochrome c](out) + 2 H(+)(out)</text>
        <dbReference type="Rhea" id="RHEA:11484"/>
        <dbReference type="Rhea" id="RHEA-COMP:10350"/>
        <dbReference type="Rhea" id="RHEA-COMP:14399"/>
        <dbReference type="ChEBI" id="CHEBI:15378"/>
        <dbReference type="ChEBI" id="CHEBI:24646"/>
        <dbReference type="ChEBI" id="CHEBI:29033"/>
        <dbReference type="ChEBI" id="CHEBI:29034"/>
        <dbReference type="ChEBI" id="CHEBI:132124"/>
        <dbReference type="EC" id="7.1.1.8"/>
    </reaction>
</comment>
<proteinExistence type="predicted"/>
<evidence type="ECO:0000256" key="15">
    <source>
        <dbReference type="SAM" id="Phobius"/>
    </source>
</evidence>
<evidence type="ECO:0000256" key="14">
    <source>
        <dbReference type="ARBA" id="ARBA00029568"/>
    </source>
</evidence>
<gene>
    <name evidence="17" type="ORF">GCM10022380_88580</name>
</gene>
<dbReference type="InterPro" id="IPR027387">
    <property type="entry name" value="Cytb/b6-like_sf"/>
</dbReference>
<dbReference type="InterPro" id="IPR016174">
    <property type="entry name" value="Di-haem_cyt_TM"/>
</dbReference>
<keyword evidence="8" id="KW-0479">Metal-binding</keyword>
<feature type="transmembrane region" description="Helical" evidence="15">
    <location>
        <begin position="255"/>
        <end position="273"/>
    </location>
</feature>
<keyword evidence="12 15" id="KW-0472">Membrane</keyword>
<keyword evidence="9" id="KW-0249">Electron transport</keyword>
<feature type="transmembrane region" description="Helical" evidence="15">
    <location>
        <begin position="338"/>
        <end position="361"/>
    </location>
</feature>
<dbReference type="Gene3D" id="1.20.810.10">
    <property type="entry name" value="Cytochrome Bc1 Complex, Chain C"/>
    <property type="match status" value="1"/>
</dbReference>
<keyword evidence="18" id="KW-1185">Reference proteome</keyword>
<feature type="transmembrane region" description="Helical" evidence="15">
    <location>
        <begin position="204"/>
        <end position="226"/>
    </location>
</feature>
<feature type="transmembrane region" description="Helical" evidence="15">
    <location>
        <begin position="303"/>
        <end position="326"/>
    </location>
</feature>
<evidence type="ECO:0000256" key="2">
    <source>
        <dbReference type="ARBA" id="ARBA00004141"/>
    </source>
</evidence>
<evidence type="ECO:0000256" key="10">
    <source>
        <dbReference type="ARBA" id="ARBA00022989"/>
    </source>
</evidence>
<dbReference type="PANTHER" id="PTHR19271">
    <property type="entry name" value="CYTOCHROME B"/>
    <property type="match status" value="1"/>
</dbReference>
<keyword evidence="11" id="KW-0408">Iron</keyword>
<comment type="cofactor">
    <cofactor evidence="1">
        <name>heme</name>
        <dbReference type="ChEBI" id="CHEBI:30413"/>
    </cofactor>
</comment>
<feature type="transmembrane region" description="Helical" evidence="15">
    <location>
        <begin position="142"/>
        <end position="162"/>
    </location>
</feature>
<accession>A0ABP7JWZ8</accession>
<dbReference type="PANTHER" id="PTHR19271:SF16">
    <property type="entry name" value="CYTOCHROME B"/>
    <property type="match status" value="1"/>
</dbReference>
<evidence type="ECO:0000256" key="12">
    <source>
        <dbReference type="ARBA" id="ARBA00023136"/>
    </source>
</evidence>
<dbReference type="EMBL" id="BAABCM010000027">
    <property type="protein sequence ID" value="GAA3857534.1"/>
    <property type="molecule type" value="Genomic_DNA"/>
</dbReference>
<evidence type="ECO:0000256" key="8">
    <source>
        <dbReference type="ARBA" id="ARBA00022723"/>
    </source>
</evidence>
<dbReference type="Pfam" id="PF13631">
    <property type="entry name" value="Cytochrom_B_N_2"/>
    <property type="match status" value="1"/>
</dbReference>
<keyword evidence="5" id="KW-0813">Transport</keyword>
<reference evidence="18" key="1">
    <citation type="journal article" date="2019" name="Int. J. Syst. Evol. Microbiol.">
        <title>The Global Catalogue of Microorganisms (GCM) 10K type strain sequencing project: providing services to taxonomists for standard genome sequencing and annotation.</title>
        <authorList>
            <consortium name="The Broad Institute Genomics Platform"/>
            <consortium name="The Broad Institute Genome Sequencing Center for Infectious Disease"/>
            <person name="Wu L."/>
            <person name="Ma J."/>
        </authorList>
    </citation>
    <scope>NUCLEOTIDE SEQUENCE [LARGE SCALE GENOMIC DNA]</scope>
    <source>
        <strain evidence="18">JCM 17017</strain>
    </source>
</reference>
<comment type="subcellular location">
    <subcellularLocation>
        <location evidence="2">Membrane</location>
        <topology evidence="2">Multi-pass membrane protein</topology>
    </subcellularLocation>
</comment>
<name>A0ABP7JWZ8_9PSEU</name>
<sequence length="366" mass="40756">MTTEQKPSPAATGKATEGEITPARRPGWFRRAVDAVDERMGIKALAYPVPEHANNLGWSLGGLTLVSFVILLVTGVYLAQFYVPMPETANQSIRDLVTRVWLGGFARGLHYWAAQAMFVLALLHMLRVFFHASYKKPREGNWIVGSAMLLLAFLAIFTGSVIKWDQEGYEALAHNLDVANLLGNAGIWFTGNLSSKVPLVLRLYTAHAVILPGLIVLLFVWHALLVKRHKISAHPKITAPEVETPEPFTAHLKRVAAFGLVLLGALSVLAVLIPPVLGPTPVEDIEITRPLWMFWWFFPIEQWFGVAAIGFVILGVFLLLFLVPFLDRSPRRRWRERPIATTVMVVILLALVAVSVNVWIFNPKGH</sequence>
<evidence type="ECO:0000256" key="5">
    <source>
        <dbReference type="ARBA" id="ARBA00022448"/>
    </source>
</evidence>
<dbReference type="SUPFAM" id="SSF81648">
    <property type="entry name" value="a domain/subunit of cytochrome bc1 complex (Ubiquinol-cytochrome c reductase)"/>
    <property type="match status" value="1"/>
</dbReference>
<evidence type="ECO:0000256" key="9">
    <source>
        <dbReference type="ARBA" id="ARBA00022982"/>
    </source>
</evidence>
<dbReference type="Proteomes" id="UP001501624">
    <property type="component" value="Unassembled WGS sequence"/>
</dbReference>
<keyword evidence="10 15" id="KW-1133">Transmembrane helix</keyword>
<feature type="domain" description="Cytochrome b/b6 N-terminal region profile" evidence="16">
    <location>
        <begin position="32"/>
        <end position="235"/>
    </location>
</feature>
<dbReference type="PROSITE" id="PS51002">
    <property type="entry name" value="CYTB_NTER"/>
    <property type="match status" value="1"/>
</dbReference>
<evidence type="ECO:0000256" key="3">
    <source>
        <dbReference type="ARBA" id="ARBA00012951"/>
    </source>
</evidence>
<feature type="transmembrane region" description="Helical" evidence="15">
    <location>
        <begin position="109"/>
        <end position="130"/>
    </location>
</feature>
<dbReference type="EC" id="7.1.1.8" evidence="3"/>
<evidence type="ECO:0000313" key="18">
    <source>
        <dbReference type="Proteomes" id="UP001501624"/>
    </source>
</evidence>
<evidence type="ECO:0000256" key="7">
    <source>
        <dbReference type="ARBA" id="ARBA00022692"/>
    </source>
</evidence>
<dbReference type="InterPro" id="IPR005798">
    <property type="entry name" value="Cyt_b/b6_C"/>
</dbReference>
<evidence type="ECO:0000313" key="17">
    <source>
        <dbReference type="EMBL" id="GAA3857534.1"/>
    </source>
</evidence>